<accession>A0ABT6S197</accession>
<gene>
    <name evidence="1" type="ORF">QIS99_30375</name>
</gene>
<keyword evidence="2" id="KW-1185">Reference proteome</keyword>
<protein>
    <submittedName>
        <fullName evidence="1">Uncharacterized protein</fullName>
    </submittedName>
</protein>
<name>A0ABT6S197_9ACTN</name>
<evidence type="ECO:0000313" key="1">
    <source>
        <dbReference type="EMBL" id="MDI3390467.1"/>
    </source>
</evidence>
<dbReference type="Proteomes" id="UP001224661">
    <property type="component" value="Unassembled WGS sequence"/>
</dbReference>
<comment type="caution">
    <text evidence="1">The sequence shown here is derived from an EMBL/GenBank/DDBJ whole genome shotgun (WGS) entry which is preliminary data.</text>
</comment>
<dbReference type="RefSeq" id="WP_282516955.1">
    <property type="nucleotide sequence ID" value="NZ_JASCIR010000050.1"/>
</dbReference>
<evidence type="ECO:0000313" key="2">
    <source>
        <dbReference type="Proteomes" id="UP001224661"/>
    </source>
</evidence>
<organism evidence="1 2">
    <name type="scientific">Streptomyces solicavernae</name>
    <dbReference type="NCBI Taxonomy" id="3043614"/>
    <lineage>
        <taxon>Bacteria</taxon>
        <taxon>Bacillati</taxon>
        <taxon>Actinomycetota</taxon>
        <taxon>Actinomycetes</taxon>
        <taxon>Kitasatosporales</taxon>
        <taxon>Streptomycetaceae</taxon>
        <taxon>Streptomyces</taxon>
    </lineage>
</organism>
<proteinExistence type="predicted"/>
<dbReference type="EMBL" id="JASCIR010000050">
    <property type="protein sequence ID" value="MDI3390467.1"/>
    <property type="molecule type" value="Genomic_DNA"/>
</dbReference>
<reference evidence="1 2" key="1">
    <citation type="submission" date="2023-05" db="EMBL/GenBank/DDBJ databases">
        <title>Draft genome sequence of Streptomyces sp. B-S-A8 isolated from a cave soil in Thailand.</title>
        <authorList>
            <person name="Chamroensaksri N."/>
            <person name="Muangham S."/>
        </authorList>
    </citation>
    <scope>NUCLEOTIDE SEQUENCE [LARGE SCALE GENOMIC DNA]</scope>
    <source>
        <strain evidence="1 2">B-S-A8</strain>
    </source>
</reference>
<sequence length="46" mass="5134">MSSQEYKQLHDTPYESWPAHDLEVLLDLIAYEQAHPALALPAGGAR</sequence>